<dbReference type="Proteomes" id="UP000609121">
    <property type="component" value="Unassembled WGS sequence"/>
</dbReference>
<evidence type="ECO:0000313" key="7">
    <source>
        <dbReference type="Proteomes" id="UP000609121"/>
    </source>
</evidence>
<dbReference type="InterPro" id="IPR036388">
    <property type="entry name" value="WH-like_DNA-bd_sf"/>
</dbReference>
<comment type="caution">
    <text evidence="6">The sequence shown here is derived from an EMBL/GenBank/DDBJ whole genome shotgun (WGS) entry which is preliminary data.</text>
</comment>
<gene>
    <name evidence="6" type="ORF">ICN82_10010</name>
</gene>
<evidence type="ECO:0000256" key="2">
    <source>
        <dbReference type="ARBA" id="ARBA00023015"/>
    </source>
</evidence>
<feature type="domain" description="HTH lysR-type" evidence="5">
    <location>
        <begin position="4"/>
        <end position="61"/>
    </location>
</feature>
<feature type="domain" description="HTH lysR-type" evidence="5">
    <location>
        <begin position="97"/>
        <end position="150"/>
    </location>
</feature>
<dbReference type="InterPro" id="IPR005119">
    <property type="entry name" value="LysR_subst-bd"/>
</dbReference>
<evidence type="ECO:0000256" key="4">
    <source>
        <dbReference type="ARBA" id="ARBA00023163"/>
    </source>
</evidence>
<dbReference type="InterPro" id="IPR000847">
    <property type="entry name" value="LysR_HTH_N"/>
</dbReference>
<organism evidence="6 7">
    <name type="scientific">Mangrovicoccus algicola</name>
    <dbReference type="NCBI Taxonomy" id="2771008"/>
    <lineage>
        <taxon>Bacteria</taxon>
        <taxon>Pseudomonadati</taxon>
        <taxon>Pseudomonadota</taxon>
        <taxon>Alphaproteobacteria</taxon>
        <taxon>Rhodobacterales</taxon>
        <taxon>Paracoccaceae</taxon>
        <taxon>Mangrovicoccus</taxon>
    </lineage>
</organism>
<dbReference type="InterPro" id="IPR036390">
    <property type="entry name" value="WH_DNA-bd_sf"/>
</dbReference>
<proteinExistence type="inferred from homology"/>
<keyword evidence="7" id="KW-1185">Reference proteome</keyword>
<name>A0A8J6YVI4_9RHOB</name>
<dbReference type="SUPFAM" id="SSF46785">
    <property type="entry name" value="Winged helix' DNA-binding domain"/>
    <property type="match status" value="2"/>
</dbReference>
<dbReference type="PROSITE" id="PS50931">
    <property type="entry name" value="HTH_LYSR"/>
    <property type="match status" value="2"/>
</dbReference>
<evidence type="ECO:0000313" key="6">
    <source>
        <dbReference type="EMBL" id="MBE3638537.1"/>
    </source>
</evidence>
<evidence type="ECO:0000256" key="3">
    <source>
        <dbReference type="ARBA" id="ARBA00023125"/>
    </source>
</evidence>
<evidence type="ECO:0000256" key="1">
    <source>
        <dbReference type="ARBA" id="ARBA00009437"/>
    </source>
</evidence>
<dbReference type="Gene3D" id="3.40.190.10">
    <property type="entry name" value="Periplasmic binding protein-like II"/>
    <property type="match status" value="2"/>
</dbReference>
<sequence>MIARNLRHLRLFLAVADLASVTRASDLYNISQPAVTQALGKLESQAGGALFTRTRQGFFLTGRGEALAGRASRAFERLDREMAAISPRLQLTATAAQLSALIATVATENFTLAARRLGLSQPTVHRAVSQLEQEAEAPLFQRSAHGLIATRPCQDLARAAQLAFAELAQAEADLAEFDGREAGGIVIGSLPLARSVLLPQALARFRQRRATLPVRVIDGLYDELLAGLRRGEIDVMIGALRNPAPIGDVVQEPLFEDGLAFVAAPGHPLARRARLRPADLGDRAWVVPRAGTPAREGFERFFGAAGQPLPPSILEAGSILLMRELLLRGDFLGCISAHQAAAEISRGLLDRLDIEENLPGRPIGLTFREGWIPTAAQAEMLDLLRQGVADLDRL</sequence>
<keyword evidence="3" id="KW-0238">DNA-binding</keyword>
<dbReference type="GO" id="GO:0003700">
    <property type="term" value="F:DNA-binding transcription factor activity"/>
    <property type="evidence" value="ECO:0007669"/>
    <property type="project" value="InterPro"/>
</dbReference>
<dbReference type="GO" id="GO:0000976">
    <property type="term" value="F:transcription cis-regulatory region binding"/>
    <property type="evidence" value="ECO:0007669"/>
    <property type="project" value="TreeGrafter"/>
</dbReference>
<dbReference type="SUPFAM" id="SSF53850">
    <property type="entry name" value="Periplasmic binding protein-like II"/>
    <property type="match status" value="1"/>
</dbReference>
<accession>A0A8J6YVI4</accession>
<dbReference type="AlphaFoldDB" id="A0A8J6YVI4"/>
<dbReference type="RefSeq" id="WP_193182223.1">
    <property type="nucleotide sequence ID" value="NZ_JACVXA010000024.1"/>
</dbReference>
<dbReference type="PANTHER" id="PTHR30126">
    <property type="entry name" value="HTH-TYPE TRANSCRIPTIONAL REGULATOR"/>
    <property type="match status" value="1"/>
</dbReference>
<dbReference type="EMBL" id="JACVXA010000024">
    <property type="protein sequence ID" value="MBE3638537.1"/>
    <property type="molecule type" value="Genomic_DNA"/>
</dbReference>
<keyword evidence="2" id="KW-0805">Transcription regulation</keyword>
<keyword evidence="4" id="KW-0804">Transcription</keyword>
<dbReference type="Pfam" id="PF00126">
    <property type="entry name" value="HTH_1"/>
    <property type="match status" value="2"/>
</dbReference>
<dbReference type="Gene3D" id="1.10.10.10">
    <property type="entry name" value="Winged helix-like DNA-binding domain superfamily/Winged helix DNA-binding domain"/>
    <property type="match status" value="2"/>
</dbReference>
<dbReference type="PRINTS" id="PR00039">
    <property type="entry name" value="HTHLYSR"/>
</dbReference>
<reference evidence="6" key="1">
    <citation type="submission" date="2020-09" db="EMBL/GenBank/DDBJ databases">
        <title>A novel bacterium of genus Mangrovicoccus, isolated from South China Sea.</title>
        <authorList>
            <person name="Huang H."/>
            <person name="Mo K."/>
            <person name="Hu Y."/>
        </authorList>
    </citation>
    <scope>NUCLEOTIDE SEQUENCE</scope>
    <source>
        <strain evidence="6">HB182678</strain>
    </source>
</reference>
<comment type="similarity">
    <text evidence="1">Belongs to the LysR transcriptional regulatory family.</text>
</comment>
<protein>
    <submittedName>
        <fullName evidence="6">LysR family transcriptional regulator</fullName>
    </submittedName>
</protein>
<dbReference type="PANTHER" id="PTHR30126:SF98">
    <property type="entry name" value="HTH-TYPE TRANSCRIPTIONAL ACTIVATOR BAUR"/>
    <property type="match status" value="1"/>
</dbReference>
<dbReference type="Pfam" id="PF03466">
    <property type="entry name" value="LysR_substrate"/>
    <property type="match status" value="1"/>
</dbReference>
<evidence type="ECO:0000259" key="5">
    <source>
        <dbReference type="PROSITE" id="PS50931"/>
    </source>
</evidence>